<reference evidence="1 2" key="1">
    <citation type="submission" date="2020-02" db="EMBL/GenBank/DDBJ databases">
        <authorList>
            <person name="Subbiah M."/>
            <person name="Call D."/>
        </authorList>
    </citation>
    <scope>NUCLEOTIDE SEQUENCE [LARGE SCALE GENOMIC DNA]</scope>
    <source>
        <strain evidence="1 2">8375wB1</strain>
    </source>
</reference>
<dbReference type="Proteomes" id="UP000471360">
    <property type="component" value="Unassembled WGS sequence"/>
</dbReference>
<gene>
    <name evidence="1" type="primary">traD</name>
    <name evidence="1" type="ORF">G3W53_22735</name>
</gene>
<accession>A0A3T9QSC0</accession>
<name>A0A3T9QSC0_ECOLX</name>
<proteinExistence type="predicted"/>
<dbReference type="InterPro" id="IPR022458">
    <property type="entry name" value="Conjugative_coupling_TraG/TraD"/>
</dbReference>
<dbReference type="SUPFAM" id="SSF52540">
    <property type="entry name" value="P-loop containing nucleoside triphosphate hydrolases"/>
    <property type="match status" value="1"/>
</dbReference>
<protein>
    <submittedName>
        <fullName evidence="1">Type IV conjugative transfer system coupling protein TraD</fullName>
    </submittedName>
</protein>
<dbReference type="NCBIfam" id="TIGR03743">
    <property type="entry name" value="SXT_TraD"/>
    <property type="match status" value="1"/>
</dbReference>
<dbReference type="CDD" id="cd01127">
    <property type="entry name" value="TrwB_TraG_TraD_VirD4"/>
    <property type="match status" value="1"/>
</dbReference>
<dbReference type="PANTHER" id="PTHR30121">
    <property type="entry name" value="UNCHARACTERIZED PROTEIN YJGR-RELATED"/>
    <property type="match status" value="1"/>
</dbReference>
<comment type="caution">
    <text evidence="1">The sequence shown here is derived from an EMBL/GenBank/DDBJ whole genome shotgun (WGS) entry which is preliminary data.</text>
</comment>
<evidence type="ECO:0000313" key="1">
    <source>
        <dbReference type="EMBL" id="NEN72872.1"/>
    </source>
</evidence>
<dbReference type="Gene3D" id="3.40.50.300">
    <property type="entry name" value="P-loop containing nucleotide triphosphate hydrolases"/>
    <property type="match status" value="2"/>
</dbReference>
<dbReference type="InterPro" id="IPR032689">
    <property type="entry name" value="TraG-D_C"/>
</dbReference>
<organism evidence="1 2">
    <name type="scientific">Escherichia coli</name>
    <dbReference type="NCBI Taxonomy" id="562"/>
    <lineage>
        <taxon>Bacteria</taxon>
        <taxon>Pseudomonadati</taxon>
        <taxon>Pseudomonadota</taxon>
        <taxon>Gammaproteobacteria</taxon>
        <taxon>Enterobacterales</taxon>
        <taxon>Enterobacteriaceae</taxon>
        <taxon>Escherichia</taxon>
    </lineage>
</organism>
<dbReference type="AlphaFoldDB" id="A0A3T9QSC0"/>
<dbReference type="Pfam" id="PF12696">
    <property type="entry name" value="TraG-D_C"/>
    <property type="match status" value="1"/>
</dbReference>
<sequence length="705" mass="77872">MSNRYVIEALLRPAVEFNTAVVAATAAGVCVTAPWAVALAPSVSYVTAAGFGVLAAVRFRQGMKIIRYRRNLRRLPRYVMSTRQIPVSRQRLFLGRGFRWTQKHTQRLQDTLRPEVAHYLLPGGFYRAARWLEMKTEHRLPGLGQWLRRDSPLNPVRPLPPVGGNPALHGIEPDEQDVTLALGERVGHTIVYGTTRVGKTRLAELLVTQDIRRGEVTIVFDPKGDADLLLRVWAEAHRAGRGDELYIFHLGWPEISARYNAVGRFGRVSEVASRVAGQLSGEGNSAAFREFAWRFVNIIARALVALGERPDYMLIMRYVNNIADLYIRYAGKVIRERLPGLEQIIANNQSVLSEEDVPRTMQNQPDAVRIWSIEMALSSEEGKKIYDPILDGLRSAVRYDRTYFDKIVASLLPLLEKLTTGRIAELLAPDYLDMSDARPIFDWEQVIRKKAVVYIGLDALSDSEVASAVGNSMFADLVSVAGHIYKHGMHAGLPAGGAGKNVVNLHCDEFNELMGDEFIPLINKGGGAGMQVTAYTQTSSDIEARIGNAAKTAQVQGNFNNMIMLRVRENRTAELLTTQLPQVEIYTKTLVSGHQDTADVSAGQDFTSSTQDRVGTVKVPLLEPADIVTLPKGQAFALLEGGQLWKIRMPLPAGDTDDVLMPESISRVAEAMRQNYHSGEGWWNAPPSVQAIATEEGGDHGGSTS</sequence>
<evidence type="ECO:0000313" key="2">
    <source>
        <dbReference type="Proteomes" id="UP000471360"/>
    </source>
</evidence>
<dbReference type="PANTHER" id="PTHR30121:SF6">
    <property type="entry name" value="SLR6007 PROTEIN"/>
    <property type="match status" value="1"/>
</dbReference>
<dbReference type="RefSeq" id="WP_032308787.1">
    <property type="nucleotide sequence ID" value="NZ_CBCRYS010000057.1"/>
</dbReference>
<dbReference type="EMBL" id="JAAGYP010000046">
    <property type="protein sequence ID" value="NEN72872.1"/>
    <property type="molecule type" value="Genomic_DNA"/>
</dbReference>
<dbReference type="InterPro" id="IPR022503">
    <property type="entry name" value="Conj_coupling_TraG/TraD_PFGI-1"/>
</dbReference>
<dbReference type="InterPro" id="IPR027417">
    <property type="entry name" value="P-loop_NTPase"/>
</dbReference>
<dbReference type="NCBIfam" id="TIGR03754">
    <property type="entry name" value="conj_TOL_TraD"/>
    <property type="match status" value="1"/>
</dbReference>
<dbReference type="InterPro" id="IPR051162">
    <property type="entry name" value="T4SS_component"/>
</dbReference>